<evidence type="ECO:0000313" key="2">
    <source>
        <dbReference type="Proteomes" id="UP001168694"/>
    </source>
</evidence>
<gene>
    <name evidence="1" type="ORF">QYF49_21610</name>
</gene>
<dbReference type="RefSeq" id="WP_290401672.1">
    <property type="nucleotide sequence ID" value="NZ_JAUHLN010000006.1"/>
</dbReference>
<name>A0ABT8ECE5_9BACL</name>
<keyword evidence="2" id="KW-1185">Reference proteome</keyword>
<accession>A0ABT8ECE5</accession>
<sequence>MMNCASCQGNGEEICLECNGSGKHQNGNCPDCMGEGCVCCRRCNGNGIID</sequence>
<organism evidence="1 2">
    <name type="scientific">Fictibacillus terranigra</name>
    <dbReference type="NCBI Taxonomy" id="3058424"/>
    <lineage>
        <taxon>Bacteria</taxon>
        <taxon>Bacillati</taxon>
        <taxon>Bacillota</taxon>
        <taxon>Bacilli</taxon>
        <taxon>Bacillales</taxon>
        <taxon>Fictibacillaceae</taxon>
        <taxon>Fictibacillus</taxon>
    </lineage>
</organism>
<dbReference type="EMBL" id="JAUHLN010000006">
    <property type="protein sequence ID" value="MDN4075561.1"/>
    <property type="molecule type" value="Genomic_DNA"/>
</dbReference>
<comment type="caution">
    <text evidence="1">The sequence shown here is derived from an EMBL/GenBank/DDBJ whole genome shotgun (WGS) entry which is preliminary data.</text>
</comment>
<evidence type="ECO:0000313" key="1">
    <source>
        <dbReference type="EMBL" id="MDN4075561.1"/>
    </source>
</evidence>
<protein>
    <submittedName>
        <fullName evidence="1">Uncharacterized protein</fullName>
    </submittedName>
</protein>
<dbReference type="Proteomes" id="UP001168694">
    <property type="component" value="Unassembled WGS sequence"/>
</dbReference>
<proteinExistence type="predicted"/>
<reference evidence="1" key="1">
    <citation type="submission" date="2023-06" db="EMBL/GenBank/DDBJ databases">
        <title>Draft Genome Sequences of Representative Paenibacillus Polymyxa, Bacillus cereus, Fictibacillus sp., and Brevibacillus agri Strains Isolated from Amazonian Dark Earth.</title>
        <authorList>
            <person name="Pellegrinetti T.A."/>
            <person name="Cunha I.C.M."/>
            <person name="Chaves M.G."/>
            <person name="Freitas A.S."/>
            <person name="Silva A.V.R."/>
            <person name="Tsai S.M."/>
            <person name="Mendes L.W."/>
        </authorList>
    </citation>
    <scope>NUCLEOTIDE SEQUENCE</scope>
    <source>
        <strain evidence="1">CENA-BCM004</strain>
    </source>
</reference>